<name>A0A6P6RYV4_9EIME</name>
<dbReference type="Proteomes" id="UP000515125">
    <property type="component" value="Unplaced"/>
</dbReference>
<dbReference type="AlphaFoldDB" id="A0A6P6RYV4"/>
<organism evidence="3 4">
    <name type="scientific">Cyclospora cayetanensis</name>
    <dbReference type="NCBI Taxonomy" id="88456"/>
    <lineage>
        <taxon>Eukaryota</taxon>
        <taxon>Sar</taxon>
        <taxon>Alveolata</taxon>
        <taxon>Apicomplexa</taxon>
        <taxon>Conoidasida</taxon>
        <taxon>Coccidia</taxon>
        <taxon>Eucoccidiorida</taxon>
        <taxon>Eimeriorina</taxon>
        <taxon>Eimeriidae</taxon>
        <taxon>Cyclospora</taxon>
    </lineage>
</organism>
<sequence>MSYTLLWDFRICGVVDCVRLCWIAAAPWIGGVVTGVSLANAQAPNSLGTDGVALAVCWVLVLLQLALGALLVFLASLGIPHLMLSVARNRAMKAFTMFRPNAIVASSFGSVVLFHMSIPKLPLLLLFPAQEAHRSFFASASTYSLKKWPYVLLVQAADSRGQRKQLEDSLQLIETVQAGRGRLEILETGGGSLKKIDDADLRSWIEEVFERGRDQVLQLSASGVKDMDTSLFLHTGGTPLAQPSSPRTTSVDALSQQLSAASDSQA</sequence>
<feature type="transmembrane region" description="Helical" evidence="2">
    <location>
        <begin position="98"/>
        <end position="118"/>
    </location>
</feature>
<feature type="compositionally biased region" description="Polar residues" evidence="1">
    <location>
        <begin position="241"/>
        <end position="251"/>
    </location>
</feature>
<evidence type="ECO:0000313" key="3">
    <source>
        <dbReference type="Proteomes" id="UP000515125"/>
    </source>
</evidence>
<evidence type="ECO:0000256" key="2">
    <source>
        <dbReference type="SAM" id="Phobius"/>
    </source>
</evidence>
<protein>
    <submittedName>
        <fullName evidence="4">Uncharacterized protein LOC34618170</fullName>
    </submittedName>
</protein>
<dbReference type="RefSeq" id="XP_026192300.1">
    <property type="nucleotide sequence ID" value="XM_026336515.1"/>
</dbReference>
<feature type="region of interest" description="Disordered" evidence="1">
    <location>
        <begin position="236"/>
        <end position="266"/>
    </location>
</feature>
<keyword evidence="2" id="KW-1133">Transmembrane helix</keyword>
<feature type="transmembrane region" description="Helical" evidence="2">
    <location>
        <begin position="51"/>
        <end position="77"/>
    </location>
</feature>
<dbReference type="OrthoDB" id="10368324at2759"/>
<accession>A0A6P6RYV4</accession>
<gene>
    <name evidence="4" type="primary">LOC34618170</name>
</gene>
<dbReference type="GeneID" id="34618170"/>
<feature type="transmembrane region" description="Helical" evidence="2">
    <location>
        <begin position="20"/>
        <end position="39"/>
    </location>
</feature>
<evidence type="ECO:0000256" key="1">
    <source>
        <dbReference type="SAM" id="MobiDB-lite"/>
    </source>
</evidence>
<keyword evidence="3" id="KW-1185">Reference proteome</keyword>
<proteinExistence type="predicted"/>
<evidence type="ECO:0000313" key="4">
    <source>
        <dbReference type="RefSeq" id="XP_026192300.1"/>
    </source>
</evidence>
<feature type="compositionally biased region" description="Low complexity" evidence="1">
    <location>
        <begin position="252"/>
        <end position="266"/>
    </location>
</feature>
<keyword evidence="2" id="KW-0812">Transmembrane</keyword>
<keyword evidence="2" id="KW-0472">Membrane</keyword>
<reference evidence="4" key="1">
    <citation type="submission" date="2025-08" db="UniProtKB">
        <authorList>
            <consortium name="RefSeq"/>
        </authorList>
    </citation>
    <scope>IDENTIFICATION</scope>
</reference>